<dbReference type="Gene3D" id="3.40.30.10">
    <property type="entry name" value="Glutaredoxin"/>
    <property type="match status" value="1"/>
</dbReference>
<dbReference type="InterPro" id="IPR029759">
    <property type="entry name" value="GPX_AS"/>
</dbReference>
<dbReference type="GO" id="GO:0034599">
    <property type="term" value="P:cellular response to oxidative stress"/>
    <property type="evidence" value="ECO:0007669"/>
    <property type="project" value="TreeGrafter"/>
</dbReference>
<proteinExistence type="inferred from homology"/>
<dbReference type="Pfam" id="PF00255">
    <property type="entry name" value="GSHPx"/>
    <property type="match status" value="1"/>
</dbReference>
<feature type="active site" evidence="3 4">
    <location>
        <position position="37"/>
    </location>
</feature>
<comment type="caution">
    <text evidence="5">The sequence shown here is derived from an EMBL/GenBank/DDBJ whole genome shotgun (WGS) entry which is preliminary data.</text>
</comment>
<dbReference type="EMBL" id="LYRP01000002">
    <property type="protein sequence ID" value="OAT78080.1"/>
    <property type="molecule type" value="Genomic_DNA"/>
</dbReference>
<dbReference type="PIRSF" id="PIRSF000303">
    <property type="entry name" value="Glutathion_perox"/>
    <property type="match status" value="1"/>
</dbReference>
<dbReference type="GO" id="GO:0140824">
    <property type="term" value="F:thioredoxin-dependent peroxiredoxin activity"/>
    <property type="evidence" value="ECO:0007669"/>
    <property type="project" value="UniProtKB-EC"/>
</dbReference>
<dbReference type="PROSITE" id="PS00763">
    <property type="entry name" value="GLUTATHIONE_PEROXID_2"/>
    <property type="match status" value="1"/>
</dbReference>
<evidence type="ECO:0000256" key="2">
    <source>
        <dbReference type="ARBA" id="ARBA00023002"/>
    </source>
</evidence>
<dbReference type="InterPro" id="IPR000889">
    <property type="entry name" value="Glutathione_peroxidase"/>
</dbReference>
<dbReference type="InterPro" id="IPR029760">
    <property type="entry name" value="GPX_CS"/>
</dbReference>
<name>A0A1B7L738_9ENTR</name>
<comment type="catalytic activity">
    <reaction evidence="3">
        <text>2 glutathione + H2O2 = glutathione disulfide + 2 H2O</text>
        <dbReference type="Rhea" id="RHEA:16833"/>
        <dbReference type="ChEBI" id="CHEBI:15377"/>
        <dbReference type="ChEBI" id="CHEBI:16240"/>
        <dbReference type="ChEBI" id="CHEBI:57925"/>
        <dbReference type="ChEBI" id="CHEBI:58297"/>
        <dbReference type="EC" id="1.11.1.9"/>
    </reaction>
</comment>
<keyword evidence="6" id="KW-1185">Reference proteome</keyword>
<comment type="catalytic activity">
    <reaction evidence="3">
        <text>a hydroperoxide + [thioredoxin]-dithiol = an alcohol + [thioredoxin]-disulfide + H2O</text>
        <dbReference type="Rhea" id="RHEA:62620"/>
        <dbReference type="Rhea" id="RHEA-COMP:10698"/>
        <dbReference type="Rhea" id="RHEA-COMP:10700"/>
        <dbReference type="ChEBI" id="CHEBI:15377"/>
        <dbReference type="ChEBI" id="CHEBI:29950"/>
        <dbReference type="ChEBI" id="CHEBI:30879"/>
        <dbReference type="ChEBI" id="CHEBI:35924"/>
        <dbReference type="ChEBI" id="CHEBI:50058"/>
        <dbReference type="EC" id="1.11.1.24"/>
    </reaction>
</comment>
<organism evidence="5 6">
    <name type="scientific">Mangrovibacter phragmitis</name>
    <dbReference type="NCBI Taxonomy" id="1691903"/>
    <lineage>
        <taxon>Bacteria</taxon>
        <taxon>Pseudomonadati</taxon>
        <taxon>Pseudomonadota</taxon>
        <taxon>Gammaproteobacteria</taxon>
        <taxon>Enterobacterales</taxon>
        <taxon>Enterobacteriaceae</taxon>
        <taxon>Mangrovibacter</taxon>
    </lineage>
</organism>
<dbReference type="InterPro" id="IPR036249">
    <property type="entry name" value="Thioredoxin-like_sf"/>
</dbReference>
<evidence type="ECO:0000256" key="4">
    <source>
        <dbReference type="PIRSR" id="PIRSR000303-1"/>
    </source>
</evidence>
<accession>A0A1B7L738</accession>
<dbReference type="RefSeq" id="WP_064595673.1">
    <property type="nucleotide sequence ID" value="NZ_JBDJAE010000003.1"/>
</dbReference>
<evidence type="ECO:0000313" key="5">
    <source>
        <dbReference type="EMBL" id="OAT78080.1"/>
    </source>
</evidence>
<dbReference type="AlphaFoldDB" id="A0A1B7L738"/>
<dbReference type="InterPro" id="IPR033674">
    <property type="entry name" value="BtuE"/>
</dbReference>
<dbReference type="EC" id="1.11.1.24" evidence="3"/>
<sequence>MQADVLTTDVVTIDGRPGTLTAWQGKVLLIVNVASKCGLTPQYEQLEALQKQYEDQGFAVLGFPCNQFLEQEPGSEEEIQTFCRTTYGVTFPMFSKIEVNGEQRHPLYQKLVALAPVAKAPQNSGFYERMASKGRAPKQPGDILWNFEKFLVDRQGKVVGRFSPDMLPDAPELVAAIERALEQ</sequence>
<evidence type="ECO:0000256" key="1">
    <source>
        <dbReference type="ARBA" id="ARBA00022559"/>
    </source>
</evidence>
<keyword evidence="1 3" id="KW-0575">Peroxidase</keyword>
<dbReference type="HAMAP" id="MF_02061">
    <property type="entry name" value="Thiored_glutath_peroxid"/>
    <property type="match status" value="1"/>
</dbReference>
<dbReference type="PANTHER" id="PTHR11592">
    <property type="entry name" value="GLUTATHIONE PEROXIDASE"/>
    <property type="match status" value="1"/>
</dbReference>
<dbReference type="FunFam" id="3.40.30.10:FF:000010">
    <property type="entry name" value="Glutathione peroxidase"/>
    <property type="match status" value="1"/>
</dbReference>
<dbReference type="GO" id="GO:0004602">
    <property type="term" value="F:glutathione peroxidase activity"/>
    <property type="evidence" value="ECO:0007669"/>
    <property type="project" value="UniProtKB-UniRule"/>
</dbReference>
<dbReference type="CDD" id="cd00340">
    <property type="entry name" value="GSH_Peroxidase"/>
    <property type="match status" value="1"/>
</dbReference>
<evidence type="ECO:0000313" key="6">
    <source>
        <dbReference type="Proteomes" id="UP000078225"/>
    </source>
</evidence>
<dbReference type="PROSITE" id="PS00460">
    <property type="entry name" value="GLUTATHIONE_PEROXID_1"/>
    <property type="match status" value="1"/>
</dbReference>
<dbReference type="PROSITE" id="PS51355">
    <property type="entry name" value="GLUTATHIONE_PEROXID_3"/>
    <property type="match status" value="1"/>
</dbReference>
<dbReference type="STRING" id="1691903.A9B99_18215"/>
<dbReference type="Proteomes" id="UP000078225">
    <property type="component" value="Unassembled WGS sequence"/>
</dbReference>
<reference evidence="6" key="1">
    <citation type="submission" date="2016-05" db="EMBL/GenBank/DDBJ databases">
        <authorList>
            <person name="Behera P."/>
            <person name="Vaishampayan P."/>
            <person name="Singh N."/>
            <person name="Raina V."/>
            <person name="Suar M."/>
            <person name="Pattnaik A."/>
            <person name="Rastogi G."/>
        </authorList>
    </citation>
    <scope>NUCLEOTIDE SEQUENCE [LARGE SCALE GENOMIC DNA]</scope>
    <source>
        <strain evidence="6">MP23</strain>
    </source>
</reference>
<dbReference type="PRINTS" id="PR01011">
    <property type="entry name" value="GLUTPROXDASE"/>
</dbReference>
<gene>
    <name evidence="3" type="primary">btuE</name>
    <name evidence="5" type="ORF">A9B99_18215</name>
</gene>
<evidence type="ECO:0000256" key="3">
    <source>
        <dbReference type="HAMAP-Rule" id="MF_02061"/>
    </source>
</evidence>
<comment type="similarity">
    <text evidence="3">Belongs to the glutathione peroxidase family. BtuE subfamily.</text>
</comment>
<dbReference type="EC" id="1.11.1.9" evidence="3"/>
<dbReference type="OrthoDB" id="9785502at2"/>
<protein>
    <recommendedName>
        <fullName evidence="3">Thioredoxin/glutathione peroxidase BtuE</fullName>
        <ecNumber evidence="3">1.11.1.24</ecNumber>
        <ecNumber evidence="3">1.11.1.9</ecNumber>
    </recommendedName>
</protein>
<dbReference type="NCBIfam" id="NF007900">
    <property type="entry name" value="PRK10606.1"/>
    <property type="match status" value="1"/>
</dbReference>
<dbReference type="PANTHER" id="PTHR11592:SF40">
    <property type="entry name" value="THIOREDOXIN_GLUTATHIONE PEROXIDASE BTUE"/>
    <property type="match status" value="1"/>
</dbReference>
<keyword evidence="2 3" id="KW-0560">Oxidoreductase</keyword>
<comment type="function">
    <text evidence="3">Non-specific peroxidase that can use thioredoxin or glutathione as a reducing agent.</text>
</comment>
<dbReference type="SUPFAM" id="SSF52833">
    <property type="entry name" value="Thioredoxin-like"/>
    <property type="match status" value="1"/>
</dbReference>